<reference evidence="3" key="2">
    <citation type="submission" date="2003-01" db="EMBL/GenBank/DDBJ databases">
        <title>Oryza sativa nipponbare(GA3) genomic DNA, chromosome 6, PAC clone:P0734C01.</title>
        <authorList>
            <person name="Sasaki T."/>
            <person name="Matsumoto T."/>
            <person name="Katayose Y."/>
        </authorList>
    </citation>
    <scope>NUCLEOTIDE SEQUENCE</scope>
</reference>
<accession>Q5Z4B6</accession>
<dbReference type="EMBL" id="AP005805">
    <property type="protein sequence ID" value="BAD62177.1"/>
    <property type="molecule type" value="Genomic_DNA"/>
</dbReference>
<evidence type="ECO:0000256" key="1">
    <source>
        <dbReference type="SAM" id="MobiDB-lite"/>
    </source>
</evidence>
<evidence type="ECO:0000313" key="3">
    <source>
        <dbReference type="EMBL" id="BAD62416.1"/>
    </source>
</evidence>
<evidence type="ECO:0000313" key="4">
    <source>
        <dbReference type="Proteomes" id="UP000000763"/>
    </source>
</evidence>
<feature type="compositionally biased region" description="Basic and acidic residues" evidence="1">
    <location>
        <begin position="1"/>
        <end position="16"/>
    </location>
</feature>
<evidence type="ECO:0000313" key="2">
    <source>
        <dbReference type="EMBL" id="BAD62177.1"/>
    </source>
</evidence>
<feature type="region of interest" description="Disordered" evidence="1">
    <location>
        <begin position="1"/>
        <end position="51"/>
    </location>
</feature>
<organism evidence="3 4">
    <name type="scientific">Oryza sativa subsp. japonica</name>
    <name type="common">Rice</name>
    <dbReference type="NCBI Taxonomy" id="39947"/>
    <lineage>
        <taxon>Eukaryota</taxon>
        <taxon>Viridiplantae</taxon>
        <taxon>Streptophyta</taxon>
        <taxon>Embryophyta</taxon>
        <taxon>Tracheophyta</taxon>
        <taxon>Spermatophyta</taxon>
        <taxon>Magnoliopsida</taxon>
        <taxon>Liliopsida</taxon>
        <taxon>Poales</taxon>
        <taxon>Poaceae</taxon>
        <taxon>BOP clade</taxon>
        <taxon>Oryzoideae</taxon>
        <taxon>Oryzeae</taxon>
        <taxon>Oryzinae</taxon>
        <taxon>Oryza</taxon>
        <taxon>Oryza sativa</taxon>
    </lineage>
</organism>
<reference evidence="4" key="4">
    <citation type="journal article" date="2008" name="Nucleic Acids Res.">
        <title>The rice annotation project database (RAP-DB): 2008 update.</title>
        <authorList>
            <consortium name="The rice annotation project (RAP)"/>
        </authorList>
    </citation>
    <scope>GENOME REANNOTATION</scope>
    <source>
        <strain evidence="4">cv. Nipponbare</strain>
    </source>
</reference>
<reference evidence="4" key="3">
    <citation type="journal article" date="2005" name="Nature">
        <title>The map-based sequence of the rice genome.</title>
        <authorList>
            <consortium name="International rice genome sequencing project (IRGSP)"/>
            <person name="Matsumoto T."/>
            <person name="Wu J."/>
            <person name="Kanamori H."/>
            <person name="Katayose Y."/>
            <person name="Fujisawa M."/>
            <person name="Namiki N."/>
            <person name="Mizuno H."/>
            <person name="Yamamoto K."/>
            <person name="Antonio B.A."/>
            <person name="Baba T."/>
            <person name="Sakata K."/>
            <person name="Nagamura Y."/>
            <person name="Aoki H."/>
            <person name="Arikawa K."/>
            <person name="Arita K."/>
            <person name="Bito T."/>
            <person name="Chiden Y."/>
            <person name="Fujitsuka N."/>
            <person name="Fukunaka R."/>
            <person name="Hamada M."/>
            <person name="Harada C."/>
            <person name="Hayashi A."/>
            <person name="Hijishita S."/>
            <person name="Honda M."/>
            <person name="Hosokawa S."/>
            <person name="Ichikawa Y."/>
            <person name="Idonuma A."/>
            <person name="Iijima M."/>
            <person name="Ikeda M."/>
            <person name="Ikeno M."/>
            <person name="Ito K."/>
            <person name="Ito S."/>
            <person name="Ito T."/>
            <person name="Ito Y."/>
            <person name="Ito Y."/>
            <person name="Iwabuchi A."/>
            <person name="Kamiya K."/>
            <person name="Karasawa W."/>
            <person name="Kurita K."/>
            <person name="Katagiri S."/>
            <person name="Kikuta A."/>
            <person name="Kobayashi H."/>
            <person name="Kobayashi N."/>
            <person name="Machita K."/>
            <person name="Maehara T."/>
            <person name="Masukawa M."/>
            <person name="Mizubayashi T."/>
            <person name="Mukai Y."/>
            <person name="Nagasaki H."/>
            <person name="Nagata Y."/>
            <person name="Naito S."/>
            <person name="Nakashima M."/>
            <person name="Nakama Y."/>
            <person name="Nakamichi Y."/>
            <person name="Nakamura M."/>
            <person name="Meguro A."/>
            <person name="Negishi M."/>
            <person name="Ohta I."/>
            <person name="Ohta T."/>
            <person name="Okamoto M."/>
            <person name="Ono N."/>
            <person name="Saji S."/>
            <person name="Sakaguchi M."/>
            <person name="Sakai K."/>
            <person name="Shibata M."/>
            <person name="Shimokawa T."/>
            <person name="Song J."/>
            <person name="Takazaki Y."/>
            <person name="Terasawa K."/>
            <person name="Tsugane M."/>
            <person name="Tsuji K."/>
            <person name="Ueda S."/>
            <person name="Waki K."/>
            <person name="Yamagata H."/>
            <person name="Yamamoto M."/>
            <person name="Yamamoto S."/>
            <person name="Yamane H."/>
            <person name="Yoshiki S."/>
            <person name="Yoshihara R."/>
            <person name="Yukawa K."/>
            <person name="Zhong H."/>
            <person name="Yano M."/>
            <person name="Yuan Q."/>
            <person name="Ouyang S."/>
            <person name="Liu J."/>
            <person name="Jones K.M."/>
            <person name="Gansberger K."/>
            <person name="Moffat K."/>
            <person name="Hill J."/>
            <person name="Bera J."/>
            <person name="Fadrosh D."/>
            <person name="Jin S."/>
            <person name="Johri S."/>
            <person name="Kim M."/>
            <person name="Overton L."/>
            <person name="Reardon M."/>
            <person name="Tsitrin T."/>
            <person name="Vuong H."/>
            <person name="Weaver B."/>
            <person name="Ciecko A."/>
            <person name="Tallon L."/>
            <person name="Jackson J."/>
            <person name="Pai G."/>
            <person name="Aken S.V."/>
            <person name="Utterback T."/>
            <person name="Reidmuller S."/>
            <person name="Feldblyum T."/>
            <person name="Hsiao J."/>
            <person name="Zismann V."/>
            <person name="Iobst S."/>
            <person name="de Vazeille A.R."/>
            <person name="Buell C.R."/>
            <person name="Ying K."/>
            <person name="Li Y."/>
            <person name="Lu T."/>
            <person name="Huang Y."/>
            <person name="Zhao Q."/>
            <person name="Feng Q."/>
            <person name="Zhang L."/>
            <person name="Zhu J."/>
            <person name="Weng Q."/>
            <person name="Mu J."/>
            <person name="Lu Y."/>
            <person name="Fan D."/>
            <person name="Liu Y."/>
            <person name="Guan J."/>
            <person name="Zhang Y."/>
            <person name="Yu S."/>
            <person name="Liu X."/>
            <person name="Zhang Y."/>
            <person name="Hong G."/>
            <person name="Han B."/>
            <person name="Choisne N."/>
            <person name="Demange N."/>
            <person name="Orjeda G."/>
            <person name="Samain S."/>
            <person name="Cattolico L."/>
            <person name="Pelletier E."/>
            <person name="Couloux A."/>
            <person name="Segurens B."/>
            <person name="Wincker P."/>
            <person name="D'Hont A."/>
            <person name="Scarpelli C."/>
            <person name="Weissenbach J."/>
            <person name="Salanoubat M."/>
            <person name="Quetier F."/>
            <person name="Yu Y."/>
            <person name="Kim H.R."/>
            <person name="Rambo T."/>
            <person name="Currie J."/>
            <person name="Collura K."/>
            <person name="Luo M."/>
            <person name="Yang T."/>
            <person name="Ammiraju J.S.S."/>
            <person name="Engler F."/>
            <person name="Soderlund C."/>
            <person name="Wing R.A."/>
            <person name="Palmer L.E."/>
            <person name="de la Bastide M."/>
            <person name="Spiegel L."/>
            <person name="Nascimento L."/>
            <person name="Zutavern T."/>
            <person name="O'Shaughnessy A."/>
            <person name="Dike S."/>
            <person name="Dedhia N."/>
            <person name="Preston R."/>
            <person name="Balija V."/>
            <person name="McCombie W.R."/>
            <person name="Chow T."/>
            <person name="Chen H."/>
            <person name="Chung M."/>
            <person name="Chen C."/>
            <person name="Shaw J."/>
            <person name="Wu H."/>
            <person name="Hsiao K."/>
            <person name="Chao Y."/>
            <person name="Chu M."/>
            <person name="Cheng C."/>
            <person name="Hour A."/>
            <person name="Lee P."/>
            <person name="Lin S."/>
            <person name="Lin Y."/>
            <person name="Liou J."/>
            <person name="Liu S."/>
            <person name="Hsing Y."/>
            <person name="Raghuvanshi S."/>
            <person name="Mohanty A."/>
            <person name="Bharti A.K."/>
            <person name="Gaur A."/>
            <person name="Gupta V."/>
            <person name="Kumar D."/>
            <person name="Ravi V."/>
            <person name="Vij S."/>
            <person name="Kapur A."/>
            <person name="Khurana P."/>
            <person name="Khurana P."/>
            <person name="Khurana J.P."/>
            <person name="Tyagi A.K."/>
            <person name="Gaikwad K."/>
            <person name="Singh A."/>
            <person name="Dalal V."/>
            <person name="Srivastava S."/>
            <person name="Dixit A."/>
            <person name="Pal A.K."/>
            <person name="Ghazi I.A."/>
            <person name="Yadav M."/>
            <person name="Pandit A."/>
            <person name="Bhargava A."/>
            <person name="Sureshbabu K."/>
            <person name="Batra K."/>
            <person name="Sharma T.R."/>
            <person name="Mohapatra T."/>
            <person name="Singh N.K."/>
            <person name="Messing J."/>
            <person name="Nelson A.B."/>
            <person name="Fuks G."/>
            <person name="Kavchok S."/>
            <person name="Keizer G."/>
            <person name="Linton E."/>
            <person name="Llaca V."/>
            <person name="Song R."/>
            <person name="Tanyolac B."/>
            <person name="Young S."/>
            <person name="Ho-Il K."/>
            <person name="Hahn J.H."/>
            <person name="Sangsakoo G."/>
            <person name="Vanavichit A."/>
            <person name="de Mattos Luiz.A.T."/>
            <person name="Zimmer P.D."/>
            <person name="Malone G."/>
            <person name="Dellagostin O."/>
            <person name="de Oliveira A.C."/>
            <person name="Bevan M."/>
            <person name="Bancroft I."/>
            <person name="Minx P."/>
            <person name="Cordum H."/>
            <person name="Wilson R."/>
            <person name="Cheng Z."/>
            <person name="Jin W."/>
            <person name="Jiang J."/>
            <person name="Leong S.A."/>
            <person name="Iwama H."/>
            <person name="Gojobori T."/>
            <person name="Itoh T."/>
            <person name="Niimura Y."/>
            <person name="Fujii Y."/>
            <person name="Habara T."/>
            <person name="Sakai H."/>
            <person name="Sato Y."/>
            <person name="Wilson G."/>
            <person name="Kumar K."/>
            <person name="McCouch S."/>
            <person name="Juretic N."/>
            <person name="Hoen D."/>
            <person name="Wright S."/>
            <person name="Bruskiewich R."/>
            <person name="Bureau T."/>
            <person name="Miyao A."/>
            <person name="Hirochika H."/>
            <person name="Nishikawa T."/>
            <person name="Kadowaki K."/>
            <person name="Sugiura M."/>
            <person name="Burr B."/>
            <person name="Sasaki T."/>
        </authorList>
    </citation>
    <scope>NUCLEOTIDE SEQUENCE [LARGE SCALE GENOMIC DNA]</scope>
    <source>
        <strain evidence="4">cv. Nipponbare</strain>
    </source>
</reference>
<dbReference type="AlphaFoldDB" id="Q5Z4B6"/>
<sequence>MEKYEDKGGWKEENKSDGWVSHTDGEEDGNRDVNNLNEDPVNSDQASYDPH</sequence>
<name>Q5Z4B6_ORYSJ</name>
<gene>
    <name evidence="2" type="ORF">OSJNBb0006M19.28</name>
    <name evidence="3" type="ORF">P0734C01.1</name>
</gene>
<dbReference type="Proteomes" id="UP000000763">
    <property type="component" value="Chromosome 6"/>
</dbReference>
<protein>
    <submittedName>
        <fullName evidence="3">Uncharacterized protein</fullName>
    </submittedName>
</protein>
<feature type="compositionally biased region" description="Polar residues" evidence="1">
    <location>
        <begin position="32"/>
        <end position="51"/>
    </location>
</feature>
<dbReference type="EMBL" id="AP006177">
    <property type="protein sequence ID" value="BAD62416.1"/>
    <property type="molecule type" value="Genomic_DNA"/>
</dbReference>
<proteinExistence type="predicted"/>
<reference evidence="2" key="1">
    <citation type="submission" date="2002-10" db="EMBL/GenBank/DDBJ databases">
        <title>Oryza sativa nipponbare(GA3) genomic DNA, chromosome 6, BAC clone:OSJNBb0006M19.</title>
        <authorList>
            <person name="Sasaki T."/>
            <person name="Matsumoto T."/>
            <person name="Katayose Y."/>
        </authorList>
    </citation>
    <scope>NUCLEOTIDE SEQUENCE</scope>
</reference>